<dbReference type="FunFam" id="3.20.10.10:FF:000002">
    <property type="entry name" value="D-alanine aminotransferase"/>
    <property type="match status" value="1"/>
</dbReference>
<dbReference type="InterPro" id="IPR043131">
    <property type="entry name" value="BCAT-like_N"/>
</dbReference>
<proteinExistence type="inferred from homology"/>
<dbReference type="PROSITE" id="PS00770">
    <property type="entry name" value="AA_TRANSFER_CLASS_4"/>
    <property type="match status" value="1"/>
</dbReference>
<dbReference type="Pfam" id="PF01063">
    <property type="entry name" value="Aminotran_4"/>
    <property type="match status" value="1"/>
</dbReference>
<comment type="similarity">
    <text evidence="2 5">Belongs to the class-IV pyridoxal-phosphate-dependent aminotransferase family.</text>
</comment>
<dbReference type="GO" id="GO:0008652">
    <property type="term" value="P:amino acid biosynthetic process"/>
    <property type="evidence" value="ECO:0007669"/>
    <property type="project" value="UniProtKB-ARBA"/>
</dbReference>
<dbReference type="GO" id="GO:0016829">
    <property type="term" value="F:lyase activity"/>
    <property type="evidence" value="ECO:0007669"/>
    <property type="project" value="UniProtKB-KW"/>
</dbReference>
<organism evidence="7 8">
    <name type="scientific">Halalkalibacter akibai (strain ATCC 43226 / DSM 21942 / CIP 109018 / JCM 9157 / 1139)</name>
    <name type="common">Bacillus akibai</name>
    <dbReference type="NCBI Taxonomy" id="1236973"/>
    <lineage>
        <taxon>Bacteria</taxon>
        <taxon>Bacillati</taxon>
        <taxon>Bacillota</taxon>
        <taxon>Bacilli</taxon>
        <taxon>Bacillales</taxon>
        <taxon>Bacillaceae</taxon>
        <taxon>Halalkalibacter</taxon>
    </lineage>
</organism>
<dbReference type="SUPFAM" id="SSF56752">
    <property type="entry name" value="D-aminoacid aminotransferase-like PLP-dependent enzymes"/>
    <property type="match status" value="1"/>
</dbReference>
<evidence type="ECO:0000256" key="3">
    <source>
        <dbReference type="ARBA" id="ARBA00011738"/>
    </source>
</evidence>
<dbReference type="InterPro" id="IPR018300">
    <property type="entry name" value="Aminotrans_IV_CS"/>
</dbReference>
<dbReference type="PANTHER" id="PTHR42743">
    <property type="entry name" value="AMINO-ACID AMINOTRANSFERASE"/>
    <property type="match status" value="1"/>
</dbReference>
<dbReference type="RefSeq" id="WP_035667895.1">
    <property type="nucleotide sequence ID" value="NZ_BAUV01000064.1"/>
</dbReference>
<comment type="cofactor">
    <cofactor evidence="1 6">
        <name>pyridoxal 5'-phosphate</name>
        <dbReference type="ChEBI" id="CHEBI:597326"/>
    </cofactor>
</comment>
<reference evidence="7 8" key="1">
    <citation type="journal article" date="2014" name="Genome Announc.">
        <title>Draft Genome Sequences of Three Alkaliphilic Bacillus Strains, Bacillus wakoensis JCM 9140T, Bacillus akibai JCM 9157T, and Bacillus hemicellulosilyticus JCM 9152T.</title>
        <authorList>
            <person name="Yuki M."/>
            <person name="Oshima K."/>
            <person name="Suda W."/>
            <person name="Oshida Y."/>
            <person name="Kitamura K."/>
            <person name="Iida T."/>
            <person name="Hattori M."/>
            <person name="Ohkuma M."/>
        </authorList>
    </citation>
    <scope>NUCLEOTIDE SEQUENCE [LARGE SCALE GENOMIC DNA]</scope>
    <source>
        <strain evidence="7 8">JCM 9157</strain>
    </source>
</reference>
<dbReference type="InterPro" id="IPR001544">
    <property type="entry name" value="Aminotrans_IV"/>
</dbReference>
<dbReference type="Proteomes" id="UP000018896">
    <property type="component" value="Unassembled WGS sequence"/>
</dbReference>
<dbReference type="InterPro" id="IPR036038">
    <property type="entry name" value="Aminotransferase-like"/>
</dbReference>
<protein>
    <submittedName>
        <fullName evidence="7">Aminodeoxychorismate lyase</fullName>
    </submittedName>
</protein>
<gene>
    <name evidence="7" type="ORF">JCM9157_4574</name>
</gene>
<keyword evidence="7" id="KW-0456">Lyase</keyword>
<accession>W4QYS3</accession>
<dbReference type="CDD" id="cd00449">
    <property type="entry name" value="PLPDE_IV"/>
    <property type="match status" value="1"/>
</dbReference>
<dbReference type="OrthoDB" id="9805628at2"/>
<evidence type="ECO:0000256" key="2">
    <source>
        <dbReference type="ARBA" id="ARBA00009320"/>
    </source>
</evidence>
<dbReference type="EMBL" id="BAUV01000064">
    <property type="protein sequence ID" value="GAE37300.1"/>
    <property type="molecule type" value="Genomic_DNA"/>
</dbReference>
<evidence type="ECO:0000313" key="7">
    <source>
        <dbReference type="EMBL" id="GAE37300.1"/>
    </source>
</evidence>
<name>W4QYS3_HALA3</name>
<keyword evidence="8" id="KW-1185">Reference proteome</keyword>
<keyword evidence="4 6" id="KW-0663">Pyridoxal phosphate</keyword>
<dbReference type="GO" id="GO:0005829">
    <property type="term" value="C:cytosol"/>
    <property type="evidence" value="ECO:0007669"/>
    <property type="project" value="TreeGrafter"/>
</dbReference>
<dbReference type="GO" id="GO:0046394">
    <property type="term" value="P:carboxylic acid biosynthetic process"/>
    <property type="evidence" value="ECO:0007669"/>
    <property type="project" value="UniProtKB-ARBA"/>
</dbReference>
<evidence type="ECO:0000256" key="1">
    <source>
        <dbReference type="ARBA" id="ARBA00001933"/>
    </source>
</evidence>
<dbReference type="AlphaFoldDB" id="W4QYS3"/>
<evidence type="ECO:0000256" key="4">
    <source>
        <dbReference type="ARBA" id="ARBA00022898"/>
    </source>
</evidence>
<dbReference type="STRING" id="1236973.JCM9157_4574"/>
<dbReference type="InterPro" id="IPR050571">
    <property type="entry name" value="Class-IV_PLP-Dep_Aminotrnsfr"/>
</dbReference>
<dbReference type="NCBIfam" id="NF005800">
    <property type="entry name" value="PRK07650.1"/>
    <property type="match status" value="1"/>
</dbReference>
<evidence type="ECO:0000256" key="5">
    <source>
        <dbReference type="RuleBase" id="RU004106"/>
    </source>
</evidence>
<dbReference type="Gene3D" id="3.30.470.10">
    <property type="match status" value="1"/>
</dbReference>
<dbReference type="InterPro" id="IPR043132">
    <property type="entry name" value="BCAT-like_C"/>
</dbReference>
<evidence type="ECO:0000256" key="6">
    <source>
        <dbReference type="RuleBase" id="RU004516"/>
    </source>
</evidence>
<dbReference type="Gene3D" id="3.20.10.10">
    <property type="entry name" value="D-amino Acid Aminotransferase, subunit A, domain 2"/>
    <property type="match status" value="1"/>
</dbReference>
<dbReference type="PANTHER" id="PTHR42743:SF11">
    <property type="entry name" value="AMINODEOXYCHORISMATE LYASE"/>
    <property type="match status" value="1"/>
</dbReference>
<evidence type="ECO:0000313" key="8">
    <source>
        <dbReference type="Proteomes" id="UP000018896"/>
    </source>
</evidence>
<comment type="caution">
    <text evidence="7">The sequence shown here is derived from an EMBL/GenBank/DDBJ whole genome shotgun (WGS) entry which is preliminary data.</text>
</comment>
<dbReference type="eggNOG" id="COG0115">
    <property type="taxonomic scope" value="Bacteria"/>
</dbReference>
<sequence>MFLYVNGAIVSKEQAMVSVFDHGYMYGLGVFETFRVDNGHPFLLDDHFQRLREGLMELGVNWTMTKEEILHVIDQLLQANQLESAYVRWNVAAGPQDLGLYTGEYTEPTTIVFMKPLPVSSSEKDATILAIKRNTPEGVSRLKSHHYLNNVLAKRELGDANKDKEGIFLTKSGFVAEGIVSNVFWVKDKVVYTPAVETGILNGITRLFVLKLLHKKAVRVEIGYYPEQQLLQADEAFITNSIQEIVSLRSIDDYEYKGRMIADDLRQAFHKYREKLWSRSEVMEE</sequence>
<comment type="subunit">
    <text evidence="3">Homodimer.</text>
</comment>